<keyword evidence="5 6" id="KW-0472">Membrane</keyword>
<dbReference type="GO" id="GO:0005886">
    <property type="term" value="C:plasma membrane"/>
    <property type="evidence" value="ECO:0007669"/>
    <property type="project" value="UniProtKB-SubCell"/>
</dbReference>
<dbReference type="GO" id="GO:0022857">
    <property type="term" value="F:transmembrane transporter activity"/>
    <property type="evidence" value="ECO:0007669"/>
    <property type="project" value="InterPro"/>
</dbReference>
<feature type="transmembrane region" description="Helical" evidence="6">
    <location>
        <begin position="242"/>
        <end position="260"/>
    </location>
</feature>
<feature type="transmembrane region" description="Helical" evidence="6">
    <location>
        <begin position="272"/>
        <end position="303"/>
    </location>
</feature>
<protein>
    <submittedName>
        <fullName evidence="7">MFS transporter</fullName>
    </submittedName>
</protein>
<reference evidence="7" key="1">
    <citation type="submission" date="2023-03" db="EMBL/GenBank/DDBJ databases">
        <title>Actinorhabdospora filicis NBRC 111898.</title>
        <authorList>
            <person name="Ichikawa N."/>
            <person name="Sato H."/>
            <person name="Tonouchi N."/>
        </authorList>
    </citation>
    <scope>NUCLEOTIDE SEQUENCE</scope>
    <source>
        <strain evidence="7">NBRC 111898</strain>
    </source>
</reference>
<dbReference type="Pfam" id="PF07690">
    <property type="entry name" value="MFS_1"/>
    <property type="match status" value="1"/>
</dbReference>
<dbReference type="SUPFAM" id="SSF103473">
    <property type="entry name" value="MFS general substrate transporter"/>
    <property type="match status" value="1"/>
</dbReference>
<dbReference type="Proteomes" id="UP001165079">
    <property type="component" value="Unassembled WGS sequence"/>
</dbReference>
<dbReference type="PANTHER" id="PTHR23513">
    <property type="entry name" value="INTEGRAL MEMBRANE EFFLUX PROTEIN-RELATED"/>
    <property type="match status" value="1"/>
</dbReference>
<evidence type="ECO:0000256" key="6">
    <source>
        <dbReference type="SAM" id="Phobius"/>
    </source>
</evidence>
<keyword evidence="3 6" id="KW-0812">Transmembrane</keyword>
<dbReference type="InterPro" id="IPR036259">
    <property type="entry name" value="MFS_trans_sf"/>
</dbReference>
<organism evidence="7 8">
    <name type="scientific">Actinorhabdospora filicis</name>
    <dbReference type="NCBI Taxonomy" id="1785913"/>
    <lineage>
        <taxon>Bacteria</taxon>
        <taxon>Bacillati</taxon>
        <taxon>Actinomycetota</taxon>
        <taxon>Actinomycetes</taxon>
        <taxon>Micromonosporales</taxon>
        <taxon>Micromonosporaceae</taxon>
        <taxon>Actinorhabdospora</taxon>
    </lineage>
</organism>
<feature type="transmembrane region" description="Helical" evidence="6">
    <location>
        <begin position="95"/>
        <end position="124"/>
    </location>
</feature>
<dbReference type="Gene3D" id="1.20.1250.20">
    <property type="entry name" value="MFS general substrate transporter like domains"/>
    <property type="match status" value="1"/>
</dbReference>
<feature type="transmembrane region" description="Helical" evidence="6">
    <location>
        <begin position="359"/>
        <end position="379"/>
    </location>
</feature>
<feature type="transmembrane region" description="Helical" evidence="6">
    <location>
        <begin position="41"/>
        <end position="62"/>
    </location>
</feature>
<feature type="transmembrane region" description="Helical" evidence="6">
    <location>
        <begin position="163"/>
        <end position="180"/>
    </location>
</feature>
<feature type="transmembrane region" description="Helical" evidence="6">
    <location>
        <begin position="69"/>
        <end position="89"/>
    </location>
</feature>
<accession>A0A9W6SLJ0</accession>
<keyword evidence="2" id="KW-1003">Cell membrane</keyword>
<proteinExistence type="predicted"/>
<dbReference type="PANTHER" id="PTHR23513:SF11">
    <property type="entry name" value="STAPHYLOFERRIN A TRANSPORTER"/>
    <property type="match status" value="1"/>
</dbReference>
<keyword evidence="4 6" id="KW-1133">Transmembrane helix</keyword>
<feature type="transmembrane region" description="Helical" evidence="6">
    <location>
        <begin position="136"/>
        <end position="157"/>
    </location>
</feature>
<evidence type="ECO:0000256" key="5">
    <source>
        <dbReference type="ARBA" id="ARBA00023136"/>
    </source>
</evidence>
<gene>
    <name evidence="7" type="ORF">Afil01_39720</name>
</gene>
<evidence type="ECO:0000256" key="2">
    <source>
        <dbReference type="ARBA" id="ARBA00022475"/>
    </source>
</evidence>
<evidence type="ECO:0000313" key="8">
    <source>
        <dbReference type="Proteomes" id="UP001165079"/>
    </source>
</evidence>
<comment type="caution">
    <text evidence="7">The sequence shown here is derived from an EMBL/GenBank/DDBJ whole genome shotgun (WGS) entry which is preliminary data.</text>
</comment>
<evidence type="ECO:0000256" key="1">
    <source>
        <dbReference type="ARBA" id="ARBA00004651"/>
    </source>
</evidence>
<keyword evidence="8" id="KW-1185">Reference proteome</keyword>
<dbReference type="InterPro" id="IPR011701">
    <property type="entry name" value="MFS"/>
</dbReference>
<evidence type="ECO:0000256" key="4">
    <source>
        <dbReference type="ARBA" id="ARBA00022989"/>
    </source>
</evidence>
<feature type="transmembrane region" description="Helical" evidence="6">
    <location>
        <begin position="216"/>
        <end position="236"/>
    </location>
</feature>
<evidence type="ECO:0000256" key="3">
    <source>
        <dbReference type="ARBA" id="ARBA00022692"/>
    </source>
</evidence>
<comment type="subcellular location">
    <subcellularLocation>
        <location evidence="1">Cell membrane</location>
        <topology evidence="1">Multi-pass membrane protein</topology>
    </subcellularLocation>
</comment>
<dbReference type="EMBL" id="BSTX01000002">
    <property type="protein sequence ID" value="GLZ79165.1"/>
    <property type="molecule type" value="Genomic_DNA"/>
</dbReference>
<sequence length="384" mass="37939">MAPLPRYLAAAFLARLTDDGVGIAVALLALDRTGRPGLSALVLTGFMAPHLLAGPLSGALAARTRRPRLLYCGALMGFAGSLAGLAGLVGRAPTWVVLLVAVGGGACGPMITGGLSALVAGLVAPEGQSRAYAWDAATYNASSVAAPALASGAAYLWSPATATLAMAGGAALAAVLVATLPHRVGGGGRSTAAALGAGLRALWTVRPLRAITAGTTLAYLGIGSLTFTTVLLAGRWGDPEGAGPLMTAFALGALASTLSLTRLRRTPPAMRLAGYSLLGTGAALALAAVTPSFALCVVVYALAGLANGPLLSSTFHVRAEHAPEGTRAQVFTLGAAMKISAAAAGAALAGAGAALPPPVLLLVIAGLQFGGFAVIRPTWTVRDA</sequence>
<dbReference type="AlphaFoldDB" id="A0A9W6SLJ0"/>
<name>A0A9W6SLJ0_9ACTN</name>
<dbReference type="RefSeq" id="WP_285664288.1">
    <property type="nucleotide sequence ID" value="NZ_BSTX01000002.1"/>
</dbReference>
<evidence type="ECO:0000313" key="7">
    <source>
        <dbReference type="EMBL" id="GLZ79165.1"/>
    </source>
</evidence>